<feature type="domain" description="MIR" evidence="2">
    <location>
        <begin position="156"/>
        <end position="221"/>
    </location>
</feature>
<dbReference type="SUPFAM" id="SSF82109">
    <property type="entry name" value="MIR domain"/>
    <property type="match status" value="1"/>
</dbReference>
<dbReference type="Proteomes" id="UP000247702">
    <property type="component" value="Unassembled WGS sequence"/>
</dbReference>
<dbReference type="CDD" id="cd23263">
    <property type="entry name" value="beta-trefoil_MIR"/>
    <property type="match status" value="1"/>
</dbReference>
<protein>
    <recommendedName>
        <fullName evidence="2">MIR domain-containing protein</fullName>
    </recommendedName>
</protein>
<comment type="caution">
    <text evidence="3">The sequence shown here is derived from an EMBL/GenBank/DDBJ whole genome shotgun (WGS) entry which is preliminary data.</text>
</comment>
<proteinExistence type="predicted"/>
<name>A0A2Z6QZQ9_9GLOM</name>
<dbReference type="InterPro" id="IPR036300">
    <property type="entry name" value="MIR_dom_sf"/>
</dbReference>
<accession>A0A2Z6QZQ9</accession>
<gene>
    <name evidence="4" type="ORF">RCL2_001943900</name>
    <name evidence="3" type="ORF">RclHR1_12290005</name>
</gene>
<dbReference type="OrthoDB" id="2360059at2759"/>
<dbReference type="InterPro" id="IPR016093">
    <property type="entry name" value="MIR_motif"/>
</dbReference>
<evidence type="ECO:0000313" key="5">
    <source>
        <dbReference type="Proteomes" id="UP000247702"/>
    </source>
</evidence>
<keyword evidence="1" id="KW-0677">Repeat</keyword>
<reference evidence="4" key="2">
    <citation type="submission" date="2019-10" db="EMBL/GenBank/DDBJ databases">
        <title>Conservation and host-specific expression of non-tandemly repeated heterogenous ribosome RNA gene in arbuscular mycorrhizal fungi.</title>
        <authorList>
            <person name="Maeda T."/>
            <person name="Kobayashi Y."/>
            <person name="Nakagawa T."/>
            <person name="Ezawa T."/>
            <person name="Yamaguchi K."/>
            <person name="Bino T."/>
            <person name="Nishimoto Y."/>
            <person name="Shigenobu S."/>
            <person name="Kawaguchi M."/>
        </authorList>
    </citation>
    <scope>NUCLEOTIDE SEQUENCE</scope>
    <source>
        <strain evidence="4">HR1</strain>
    </source>
</reference>
<dbReference type="Gene3D" id="2.80.10.50">
    <property type="match status" value="1"/>
</dbReference>
<evidence type="ECO:0000259" key="2">
    <source>
        <dbReference type="PROSITE" id="PS50919"/>
    </source>
</evidence>
<dbReference type="AlphaFoldDB" id="A0A2Z6QZQ9"/>
<keyword evidence="5" id="KW-1185">Reference proteome</keyword>
<dbReference type="PROSITE" id="PS50919">
    <property type="entry name" value="MIR"/>
    <property type="match status" value="1"/>
</dbReference>
<evidence type="ECO:0000313" key="4">
    <source>
        <dbReference type="EMBL" id="GES92675.1"/>
    </source>
</evidence>
<dbReference type="EMBL" id="BLAL01000215">
    <property type="protein sequence ID" value="GES92675.1"/>
    <property type="molecule type" value="Genomic_DNA"/>
</dbReference>
<organism evidence="3 5">
    <name type="scientific">Rhizophagus clarus</name>
    <dbReference type="NCBI Taxonomy" id="94130"/>
    <lineage>
        <taxon>Eukaryota</taxon>
        <taxon>Fungi</taxon>
        <taxon>Fungi incertae sedis</taxon>
        <taxon>Mucoromycota</taxon>
        <taxon>Glomeromycotina</taxon>
        <taxon>Glomeromycetes</taxon>
        <taxon>Glomerales</taxon>
        <taxon>Glomeraceae</taxon>
        <taxon>Rhizophagus</taxon>
    </lineage>
</organism>
<dbReference type="Proteomes" id="UP000615446">
    <property type="component" value="Unassembled WGS sequence"/>
</dbReference>
<dbReference type="EMBL" id="BEXD01000257">
    <property type="protein sequence ID" value="GBB85836.1"/>
    <property type="molecule type" value="Genomic_DNA"/>
</dbReference>
<evidence type="ECO:0000313" key="3">
    <source>
        <dbReference type="EMBL" id="GBB85836.1"/>
    </source>
</evidence>
<sequence length="401" mass="47228">MEPPIYDGKIHPNEYVKKMRIYCNLRQITNEQEILKFAIMMIDSTINVPENINSFDTLINALKNHISFTVFKNSCKRKLQTLKYVPDYWDDNTVNFITDFRTLCRDAEITNIEEQKQYLFNALSYNSFKIQFAKQKNINSMDELIRTFEEIVSDYSKIIRNGSIIALRHVGTGKYLSSCNKKYSLPNQQQYQYTNFQDQNLNYMVYCGDFGPNALWTINNNNIINNNTAVLYRTGNPVYNYYDNANPGPIKYKSSIQLHHKIFSKYIYTNTFKQSPTSKHFEVCSTDYNNYQLPWSIKHYHNRDNQGNVKSQDIILLQWNNNNVSSFQSPHNNILPFQNFQCEPIKDIFLRSHDLKFTVDNENYQEVITHDERVGGNDQWCIELVGSPQKFLADEFAEDLF</sequence>
<evidence type="ECO:0000256" key="1">
    <source>
        <dbReference type="ARBA" id="ARBA00022737"/>
    </source>
</evidence>
<reference evidence="3 5" key="1">
    <citation type="submission" date="2017-11" db="EMBL/GenBank/DDBJ databases">
        <title>The genome of Rhizophagus clarus HR1 reveals common genetic basis of auxotrophy among arbuscular mycorrhizal fungi.</title>
        <authorList>
            <person name="Kobayashi Y."/>
        </authorList>
    </citation>
    <scope>NUCLEOTIDE SEQUENCE [LARGE SCALE GENOMIC DNA]</scope>
    <source>
        <strain evidence="3 5">HR1</strain>
    </source>
</reference>